<evidence type="ECO:0000256" key="3">
    <source>
        <dbReference type="ARBA" id="ARBA00022525"/>
    </source>
</evidence>
<dbReference type="InterPro" id="IPR004911">
    <property type="entry name" value="Interferon-induced_GILT"/>
</dbReference>
<evidence type="ECO:0000313" key="6">
    <source>
        <dbReference type="EMBL" id="EPQ59906.1"/>
    </source>
</evidence>
<name>S7QJN2_GLOTA</name>
<dbReference type="Proteomes" id="UP000030669">
    <property type="component" value="Unassembled WGS sequence"/>
</dbReference>
<organism evidence="6 7">
    <name type="scientific">Gloeophyllum trabeum (strain ATCC 11539 / FP-39264 / Madison 617)</name>
    <name type="common">Brown rot fungus</name>
    <dbReference type="NCBI Taxonomy" id="670483"/>
    <lineage>
        <taxon>Eukaryota</taxon>
        <taxon>Fungi</taxon>
        <taxon>Dikarya</taxon>
        <taxon>Basidiomycota</taxon>
        <taxon>Agaricomycotina</taxon>
        <taxon>Agaricomycetes</taxon>
        <taxon>Gloeophyllales</taxon>
        <taxon>Gloeophyllaceae</taxon>
        <taxon>Gloeophyllum</taxon>
    </lineage>
</organism>
<proteinExistence type="inferred from homology"/>
<evidence type="ECO:0008006" key="8">
    <source>
        <dbReference type="Google" id="ProtNLM"/>
    </source>
</evidence>
<evidence type="ECO:0000256" key="1">
    <source>
        <dbReference type="ARBA" id="ARBA00004613"/>
    </source>
</evidence>
<keyword evidence="4" id="KW-0732">Signal</keyword>
<dbReference type="GO" id="GO:0005576">
    <property type="term" value="C:extracellular region"/>
    <property type="evidence" value="ECO:0007669"/>
    <property type="project" value="UniProtKB-SubCell"/>
</dbReference>
<feature type="non-terminal residue" evidence="6">
    <location>
        <position position="195"/>
    </location>
</feature>
<dbReference type="eggNOG" id="ENOG502S45F">
    <property type="taxonomic scope" value="Eukaryota"/>
</dbReference>
<dbReference type="HOGENOM" id="CLU_072148_2_1_1"/>
<dbReference type="Pfam" id="PF03227">
    <property type="entry name" value="GILT"/>
    <property type="match status" value="1"/>
</dbReference>
<dbReference type="PANTHER" id="PTHR13234:SF8">
    <property type="entry name" value="GAMMA-INTERFERON-INDUCIBLE LYSOSOMAL THIOL REDUCTASE"/>
    <property type="match status" value="1"/>
</dbReference>
<dbReference type="PANTHER" id="PTHR13234">
    <property type="entry name" value="GAMMA-INTERFERON INDUCIBLE LYSOSOMAL THIOL REDUCTASE GILT"/>
    <property type="match status" value="1"/>
</dbReference>
<feature type="non-terminal residue" evidence="6">
    <location>
        <position position="1"/>
    </location>
</feature>
<comment type="similarity">
    <text evidence="2">Belongs to the GILT family.</text>
</comment>
<dbReference type="GO" id="GO:0016671">
    <property type="term" value="F:oxidoreductase activity, acting on a sulfur group of donors, disulfide as acceptor"/>
    <property type="evidence" value="ECO:0007669"/>
    <property type="project" value="InterPro"/>
</dbReference>
<dbReference type="OrthoDB" id="958254at2759"/>
<dbReference type="RefSeq" id="XP_007861643.1">
    <property type="nucleotide sequence ID" value="XM_007863452.1"/>
</dbReference>
<dbReference type="AlphaFoldDB" id="S7QJN2"/>
<accession>S7QJN2</accession>
<keyword evidence="7" id="KW-1185">Reference proteome</keyword>
<protein>
    <recommendedName>
        <fullName evidence="8">GILT-domain-containing protein</fullName>
    </recommendedName>
</protein>
<evidence type="ECO:0000256" key="4">
    <source>
        <dbReference type="ARBA" id="ARBA00022729"/>
    </source>
</evidence>
<keyword evidence="3" id="KW-0964">Secreted</keyword>
<evidence type="ECO:0000313" key="7">
    <source>
        <dbReference type="Proteomes" id="UP000030669"/>
    </source>
</evidence>
<comment type="subcellular location">
    <subcellularLocation>
        <location evidence="1">Secreted</location>
    </subcellularLocation>
</comment>
<evidence type="ECO:0000256" key="5">
    <source>
        <dbReference type="ARBA" id="ARBA00023180"/>
    </source>
</evidence>
<dbReference type="GeneID" id="19305129"/>
<dbReference type="EMBL" id="KB469297">
    <property type="protein sequence ID" value="EPQ59906.1"/>
    <property type="molecule type" value="Genomic_DNA"/>
</dbReference>
<dbReference type="KEGG" id="gtr:GLOTRDRAFT_24398"/>
<reference evidence="6 7" key="1">
    <citation type="journal article" date="2012" name="Science">
        <title>The Paleozoic origin of enzymatic lignin decomposition reconstructed from 31 fungal genomes.</title>
        <authorList>
            <person name="Floudas D."/>
            <person name="Binder M."/>
            <person name="Riley R."/>
            <person name="Barry K."/>
            <person name="Blanchette R.A."/>
            <person name="Henrissat B."/>
            <person name="Martinez A.T."/>
            <person name="Otillar R."/>
            <person name="Spatafora J.W."/>
            <person name="Yadav J.S."/>
            <person name="Aerts A."/>
            <person name="Benoit I."/>
            <person name="Boyd A."/>
            <person name="Carlson A."/>
            <person name="Copeland A."/>
            <person name="Coutinho P.M."/>
            <person name="de Vries R.P."/>
            <person name="Ferreira P."/>
            <person name="Findley K."/>
            <person name="Foster B."/>
            <person name="Gaskell J."/>
            <person name="Glotzer D."/>
            <person name="Gorecki P."/>
            <person name="Heitman J."/>
            <person name="Hesse C."/>
            <person name="Hori C."/>
            <person name="Igarashi K."/>
            <person name="Jurgens J.A."/>
            <person name="Kallen N."/>
            <person name="Kersten P."/>
            <person name="Kohler A."/>
            <person name="Kuees U."/>
            <person name="Kumar T.K.A."/>
            <person name="Kuo A."/>
            <person name="LaButti K."/>
            <person name="Larrondo L.F."/>
            <person name="Lindquist E."/>
            <person name="Ling A."/>
            <person name="Lombard V."/>
            <person name="Lucas S."/>
            <person name="Lundell T."/>
            <person name="Martin R."/>
            <person name="McLaughlin D.J."/>
            <person name="Morgenstern I."/>
            <person name="Morin E."/>
            <person name="Murat C."/>
            <person name="Nagy L.G."/>
            <person name="Nolan M."/>
            <person name="Ohm R.A."/>
            <person name="Patyshakuliyeva A."/>
            <person name="Rokas A."/>
            <person name="Ruiz-Duenas F.J."/>
            <person name="Sabat G."/>
            <person name="Salamov A."/>
            <person name="Samejima M."/>
            <person name="Schmutz J."/>
            <person name="Slot J.C."/>
            <person name="St John F."/>
            <person name="Stenlid J."/>
            <person name="Sun H."/>
            <person name="Sun S."/>
            <person name="Syed K."/>
            <person name="Tsang A."/>
            <person name="Wiebenga A."/>
            <person name="Young D."/>
            <person name="Pisabarro A."/>
            <person name="Eastwood D.C."/>
            <person name="Martin F."/>
            <person name="Cullen D."/>
            <person name="Grigoriev I.V."/>
            <person name="Hibbett D.S."/>
        </authorList>
    </citation>
    <scope>NUCLEOTIDE SEQUENCE [LARGE SCALE GENOMIC DNA]</scope>
    <source>
        <strain evidence="6 7">ATCC 11539</strain>
    </source>
</reference>
<keyword evidence="5" id="KW-0325">Glycoprotein</keyword>
<evidence type="ECO:0000256" key="2">
    <source>
        <dbReference type="ARBA" id="ARBA00005679"/>
    </source>
</evidence>
<dbReference type="OMA" id="GPTECIG"/>
<gene>
    <name evidence="6" type="ORF">GLOTRDRAFT_24398</name>
</gene>
<sequence>DVKVPVTLGVMSRCPDALLCESVFDRVVTVVPDKIDFNLSYLGKLNDSEPDFGVTCMHGPDECAGNIQQLCVAKYQPLAKWWQFVQCNNYQGRPQIGKPEVALKCAKAAKIEWEGSDIAGCAGSDASGKAEEGIELLRQSVKETERLNIKKSCTIMINGNKVCVRDGAWKECEAGHDPKDFIRQINEEYRHLNSR</sequence>